<keyword evidence="2" id="KW-0973">c-di-GMP</keyword>
<evidence type="ECO:0000313" key="9">
    <source>
        <dbReference type="Proteomes" id="UP000016560"/>
    </source>
</evidence>
<dbReference type="NCBIfam" id="TIGR00229">
    <property type="entry name" value="sensory_box"/>
    <property type="match status" value="2"/>
</dbReference>
<name>U2YZR1_AQUA1</name>
<dbReference type="GO" id="GO:0071111">
    <property type="term" value="F:cyclic-guanylate-specific phosphodiesterase activity"/>
    <property type="evidence" value="ECO:0007669"/>
    <property type="project" value="UniProtKB-EC"/>
</dbReference>
<dbReference type="NCBIfam" id="TIGR00254">
    <property type="entry name" value="GGDEF"/>
    <property type="match status" value="1"/>
</dbReference>
<dbReference type="PROSITE" id="PS50887">
    <property type="entry name" value="GGDEF"/>
    <property type="match status" value="1"/>
</dbReference>
<evidence type="ECO:0000256" key="2">
    <source>
        <dbReference type="ARBA" id="ARBA00022636"/>
    </source>
</evidence>
<dbReference type="InterPro" id="IPR000700">
    <property type="entry name" value="PAS-assoc_C"/>
</dbReference>
<gene>
    <name evidence="8" type="ORF">PA6_003_01400</name>
</gene>
<dbReference type="CDD" id="cd01948">
    <property type="entry name" value="EAL"/>
    <property type="match status" value="1"/>
</dbReference>
<feature type="transmembrane region" description="Helical" evidence="3">
    <location>
        <begin position="20"/>
        <end position="45"/>
    </location>
</feature>
<comment type="caution">
    <text evidence="8">The sequence shown here is derived from an EMBL/GenBank/DDBJ whole genome shotgun (WGS) entry which is preliminary data.</text>
</comment>
<dbReference type="CDD" id="cd01949">
    <property type="entry name" value="GGDEF"/>
    <property type="match status" value="1"/>
</dbReference>
<sequence>MHTPDAMADPSLMIFRRNPLQLTLLYLSIASLWILFSDALLLALGLDRDALAHYQSLKGFLFVLVSGLALYCALAQHWREQHLARAALKGSEERLALALDSAQEGMWDWDMKSNRVFYSRRYCEMLGYSPEDFGTDREAWLSRLHPEDRHLAEERLRALVDDRPPYYEGIFRLRHRNGDYRWLYARGQLLLDEDGEPSRFIGTSSDITQRRADEESLRQAAVVFDSTLEGVLVTDRELKIVHVNPAFSRITGYSSDEVLGKAPNMFKSGHHDPDFYRSLWHALEQRGSWSGEIWNRRKGGDVFPIWQCIRSIHDENGNLSHYVAVFSDISAIKHSQQELDYLAHHDPLTSLPNRLLFGERIDQALQRARQDGRRGALLLVDLDHFKIVNESLGHNTGDQLLKLIGERLHNALGQGVTLARLGGDEFGLLSGDCAQAEHASLLAQRLLDCLEQPFSIGDETLFVGASIGISLFPDDGDSVEKLLRNADSALFRAKSSGRQTFSFYSQEMTAQARQRIKLEAELRVALEQEQLRVHYQPIHRLDDGAMLGVEALVRWQHPERGLVAPGEFIPVAEDSGLIGAIDAWVLEQACAQMVRWLAEGRALEFVAVNVSSRLFGRGELDRRVERVLRQTGLAATHLELEVTESAVMDNPERAQELLGHLQGLGVRLAIDDFGTGYSSLARLKRLPVHKLKLDQSFVRGLPQDSEDAAIARAVVSLGQSLGLRVLAEGIETAEQAAYLREAGCNLGQGYWFGRPQPAEQLLAVSAPA</sequence>
<dbReference type="InterPro" id="IPR001610">
    <property type="entry name" value="PAC"/>
</dbReference>
<dbReference type="CDD" id="cd00130">
    <property type="entry name" value="PAS"/>
    <property type="match status" value="2"/>
</dbReference>
<feature type="domain" description="PAS" evidence="4">
    <location>
        <begin position="216"/>
        <end position="261"/>
    </location>
</feature>
<dbReference type="PANTHER" id="PTHR44757:SF2">
    <property type="entry name" value="BIOFILM ARCHITECTURE MAINTENANCE PROTEIN MBAA"/>
    <property type="match status" value="1"/>
</dbReference>
<dbReference type="SMART" id="SM00091">
    <property type="entry name" value="PAS"/>
    <property type="match status" value="2"/>
</dbReference>
<dbReference type="STRING" id="43263.A0T30_02940"/>
<evidence type="ECO:0000256" key="1">
    <source>
        <dbReference type="ARBA" id="ARBA00012282"/>
    </source>
</evidence>
<dbReference type="Pfam" id="PF13426">
    <property type="entry name" value="PAS_9"/>
    <property type="match status" value="1"/>
</dbReference>
<dbReference type="Gene3D" id="3.20.20.450">
    <property type="entry name" value="EAL domain"/>
    <property type="match status" value="1"/>
</dbReference>
<dbReference type="SMART" id="SM00086">
    <property type="entry name" value="PAC"/>
    <property type="match status" value="2"/>
</dbReference>
<dbReference type="InterPro" id="IPR043128">
    <property type="entry name" value="Rev_trsase/Diguanyl_cyclase"/>
</dbReference>
<dbReference type="FunFam" id="3.20.20.450:FF:000001">
    <property type="entry name" value="Cyclic di-GMP phosphodiesterase yahA"/>
    <property type="match status" value="1"/>
</dbReference>
<dbReference type="SUPFAM" id="SSF55073">
    <property type="entry name" value="Nucleotide cyclase"/>
    <property type="match status" value="1"/>
</dbReference>
<dbReference type="eggNOG" id="COG5001">
    <property type="taxonomic scope" value="Bacteria"/>
</dbReference>
<dbReference type="InterPro" id="IPR029787">
    <property type="entry name" value="Nucleotide_cyclase"/>
</dbReference>
<dbReference type="PROSITE" id="PS50883">
    <property type="entry name" value="EAL"/>
    <property type="match status" value="1"/>
</dbReference>
<dbReference type="InterPro" id="IPR035965">
    <property type="entry name" value="PAS-like_dom_sf"/>
</dbReference>
<feature type="domain" description="PAC" evidence="5">
    <location>
        <begin position="167"/>
        <end position="219"/>
    </location>
</feature>
<dbReference type="Pfam" id="PF08447">
    <property type="entry name" value="PAS_3"/>
    <property type="match status" value="1"/>
</dbReference>
<evidence type="ECO:0000259" key="7">
    <source>
        <dbReference type="PROSITE" id="PS50887"/>
    </source>
</evidence>
<dbReference type="InterPro" id="IPR013655">
    <property type="entry name" value="PAS_fold_3"/>
</dbReference>
<evidence type="ECO:0000259" key="5">
    <source>
        <dbReference type="PROSITE" id="PS50113"/>
    </source>
</evidence>
<dbReference type="InterPro" id="IPR001633">
    <property type="entry name" value="EAL_dom"/>
</dbReference>
<dbReference type="AlphaFoldDB" id="U2YZR1"/>
<dbReference type="InterPro" id="IPR035919">
    <property type="entry name" value="EAL_sf"/>
</dbReference>
<feature type="domain" description="PAS" evidence="4">
    <location>
        <begin position="91"/>
        <end position="163"/>
    </location>
</feature>
<dbReference type="InterPro" id="IPR000014">
    <property type="entry name" value="PAS"/>
</dbReference>
<keyword evidence="3" id="KW-1133">Transmembrane helix</keyword>
<dbReference type="EC" id="3.1.4.52" evidence="1"/>
<keyword evidence="3" id="KW-0472">Membrane</keyword>
<protein>
    <recommendedName>
        <fullName evidence="1">cyclic-guanylate-specific phosphodiesterase</fullName>
        <ecNumber evidence="1">3.1.4.52</ecNumber>
    </recommendedName>
</protein>
<evidence type="ECO:0000259" key="6">
    <source>
        <dbReference type="PROSITE" id="PS50883"/>
    </source>
</evidence>
<keyword evidence="3" id="KW-0812">Transmembrane</keyword>
<dbReference type="PROSITE" id="PS50112">
    <property type="entry name" value="PAS"/>
    <property type="match status" value="2"/>
</dbReference>
<dbReference type="SUPFAM" id="SSF55785">
    <property type="entry name" value="PYP-like sensor domain (PAS domain)"/>
    <property type="match status" value="2"/>
</dbReference>
<feature type="domain" description="PAC" evidence="5">
    <location>
        <begin position="289"/>
        <end position="341"/>
    </location>
</feature>
<dbReference type="PANTHER" id="PTHR44757">
    <property type="entry name" value="DIGUANYLATE CYCLASE DGCP"/>
    <property type="match status" value="1"/>
</dbReference>
<proteinExistence type="predicted"/>
<feature type="domain" description="EAL" evidence="6">
    <location>
        <begin position="515"/>
        <end position="768"/>
    </location>
</feature>
<dbReference type="InterPro" id="IPR000160">
    <property type="entry name" value="GGDEF_dom"/>
</dbReference>
<dbReference type="PROSITE" id="PS50113">
    <property type="entry name" value="PAC"/>
    <property type="match status" value="2"/>
</dbReference>
<reference evidence="8" key="1">
    <citation type="submission" date="2024-09" db="EMBL/GenBank/DDBJ databases">
        <title>Whole genome shotgun sequence of Pseudomonas alcaligenes NBRC 14159.</title>
        <authorList>
            <person name="Yoshida I."/>
            <person name="Hosoyama A."/>
            <person name="Tsuchikane K."/>
            <person name="Noguchi M."/>
            <person name="Hirakata S."/>
            <person name="Ando Y."/>
            <person name="Ohji S."/>
            <person name="Yamazoe A."/>
            <person name="Yamazaki S."/>
            <person name="Fujita N."/>
        </authorList>
    </citation>
    <scope>NUCLEOTIDE SEQUENCE</scope>
    <source>
        <strain evidence="8">NBRC 14159</strain>
    </source>
</reference>
<dbReference type="Proteomes" id="UP000016560">
    <property type="component" value="Unassembled WGS sequence"/>
</dbReference>
<evidence type="ECO:0000259" key="4">
    <source>
        <dbReference type="PROSITE" id="PS50112"/>
    </source>
</evidence>
<dbReference type="SMART" id="SM00267">
    <property type="entry name" value="GGDEF"/>
    <property type="match status" value="1"/>
</dbReference>
<keyword evidence="9" id="KW-1185">Reference proteome</keyword>
<dbReference type="InterPro" id="IPR052155">
    <property type="entry name" value="Biofilm_reg_signaling"/>
</dbReference>
<dbReference type="NCBIfam" id="NF045675">
    <property type="entry name" value="PhdiestaseDibA"/>
    <property type="match status" value="1"/>
</dbReference>
<dbReference type="EMBL" id="BATI01000003">
    <property type="protein sequence ID" value="GAD61011.1"/>
    <property type="molecule type" value="Genomic_DNA"/>
</dbReference>
<dbReference type="Pfam" id="PF00990">
    <property type="entry name" value="GGDEF"/>
    <property type="match status" value="1"/>
</dbReference>
<organism evidence="8 9">
    <name type="scientific">Aquipseudomonas alcaligenes (strain ATCC 14909 / DSM 50342 / CCUG 1425 / JCM 20561 / NBRC 14159 / NCIMB 9945 / NCTC 10367 / 1577)</name>
    <name type="common">Pseudomonas alcaligenes</name>
    <dbReference type="NCBI Taxonomy" id="1215092"/>
    <lineage>
        <taxon>Bacteria</taxon>
        <taxon>Pseudomonadati</taxon>
        <taxon>Pseudomonadota</taxon>
        <taxon>Gammaproteobacteria</taxon>
        <taxon>Pseudomonadales</taxon>
        <taxon>Pseudomonadaceae</taxon>
        <taxon>Aquipseudomonas</taxon>
    </lineage>
</organism>
<feature type="transmembrane region" description="Helical" evidence="3">
    <location>
        <begin position="57"/>
        <end position="78"/>
    </location>
</feature>
<dbReference type="Gene3D" id="3.30.450.20">
    <property type="entry name" value="PAS domain"/>
    <property type="match status" value="2"/>
</dbReference>
<dbReference type="SUPFAM" id="SSF141868">
    <property type="entry name" value="EAL domain-like"/>
    <property type="match status" value="1"/>
</dbReference>
<accession>U2YZR1</accession>
<evidence type="ECO:0000313" key="8">
    <source>
        <dbReference type="EMBL" id="GAD61011.1"/>
    </source>
</evidence>
<dbReference type="Pfam" id="PF00563">
    <property type="entry name" value="EAL"/>
    <property type="match status" value="1"/>
</dbReference>
<dbReference type="SMART" id="SM00052">
    <property type="entry name" value="EAL"/>
    <property type="match status" value="1"/>
</dbReference>
<dbReference type="Gene3D" id="3.30.70.270">
    <property type="match status" value="1"/>
</dbReference>
<feature type="domain" description="GGDEF" evidence="7">
    <location>
        <begin position="373"/>
        <end position="506"/>
    </location>
</feature>
<evidence type="ECO:0000256" key="3">
    <source>
        <dbReference type="SAM" id="Phobius"/>
    </source>
</evidence>